<comment type="subcellular location">
    <subcellularLocation>
        <location evidence="2">Cell inner membrane</location>
    </subcellularLocation>
</comment>
<evidence type="ECO:0000256" key="3">
    <source>
        <dbReference type="ARBA" id="ARBA00012528"/>
    </source>
</evidence>
<dbReference type="InterPro" id="IPR000160">
    <property type="entry name" value="GGDEF_dom"/>
</dbReference>
<gene>
    <name evidence="8" type="ORF">LO50_11630</name>
</gene>
<dbReference type="PATRIC" id="fig|316.110.peg.36"/>
<dbReference type="PANTHER" id="PTHR45138">
    <property type="entry name" value="REGULATORY COMPONENTS OF SENSORY TRANSDUCTION SYSTEM"/>
    <property type="match status" value="1"/>
</dbReference>
<evidence type="ECO:0000256" key="6">
    <source>
        <dbReference type="SAM" id="SignalP"/>
    </source>
</evidence>
<dbReference type="NCBIfam" id="TIGR00254">
    <property type="entry name" value="GGDEF"/>
    <property type="match status" value="1"/>
</dbReference>
<feature type="transmembrane region" description="Helical" evidence="5">
    <location>
        <begin position="273"/>
        <end position="292"/>
    </location>
</feature>
<dbReference type="SMART" id="SM00267">
    <property type="entry name" value="GGDEF"/>
    <property type="match status" value="1"/>
</dbReference>
<dbReference type="InterPro" id="IPR001638">
    <property type="entry name" value="Solute-binding_3/MltF_N"/>
</dbReference>
<dbReference type="Gene3D" id="3.30.70.270">
    <property type="match status" value="1"/>
</dbReference>
<dbReference type="InterPro" id="IPR043128">
    <property type="entry name" value="Rev_trsase/Diguanyl_cyclase"/>
</dbReference>
<keyword evidence="5" id="KW-1133">Transmembrane helix</keyword>
<dbReference type="EMBL" id="JXXD01000100">
    <property type="protein sequence ID" value="KIZ35918.1"/>
    <property type="molecule type" value="Genomic_DNA"/>
</dbReference>
<dbReference type="PANTHER" id="PTHR45138:SF9">
    <property type="entry name" value="DIGUANYLATE CYCLASE DGCM-RELATED"/>
    <property type="match status" value="1"/>
</dbReference>
<comment type="catalytic activity">
    <reaction evidence="4">
        <text>2 GTP = 3',3'-c-di-GMP + 2 diphosphate</text>
        <dbReference type="Rhea" id="RHEA:24898"/>
        <dbReference type="ChEBI" id="CHEBI:33019"/>
        <dbReference type="ChEBI" id="CHEBI:37565"/>
        <dbReference type="ChEBI" id="CHEBI:58805"/>
        <dbReference type="EC" id="2.7.7.65"/>
    </reaction>
</comment>
<dbReference type="FunFam" id="3.30.70.270:FF:000001">
    <property type="entry name" value="Diguanylate cyclase domain protein"/>
    <property type="match status" value="1"/>
</dbReference>
<feature type="chain" id="PRO_5002319259" description="diguanylate cyclase" evidence="6">
    <location>
        <begin position="19"/>
        <end position="472"/>
    </location>
</feature>
<name>A0A0D7E4Y2_STUST</name>
<dbReference type="Pfam" id="PF00497">
    <property type="entry name" value="SBP_bac_3"/>
    <property type="match status" value="1"/>
</dbReference>
<dbReference type="InterPro" id="IPR050469">
    <property type="entry name" value="Diguanylate_Cyclase"/>
</dbReference>
<comment type="cofactor">
    <cofactor evidence="1">
        <name>Mg(2+)</name>
        <dbReference type="ChEBI" id="CHEBI:18420"/>
    </cofactor>
</comment>
<dbReference type="SMART" id="SM00062">
    <property type="entry name" value="PBPb"/>
    <property type="match status" value="1"/>
</dbReference>
<evidence type="ECO:0000256" key="1">
    <source>
        <dbReference type="ARBA" id="ARBA00001946"/>
    </source>
</evidence>
<comment type="caution">
    <text evidence="8">The sequence shown here is derived from an EMBL/GenBank/DDBJ whole genome shotgun (WGS) entry which is preliminary data.</text>
</comment>
<feature type="signal peptide" evidence="6">
    <location>
        <begin position="1"/>
        <end position="18"/>
    </location>
</feature>
<dbReference type="GO" id="GO:0052621">
    <property type="term" value="F:diguanylate cyclase activity"/>
    <property type="evidence" value="ECO:0007669"/>
    <property type="project" value="UniProtKB-EC"/>
</dbReference>
<dbReference type="PROSITE" id="PS50887">
    <property type="entry name" value="GGDEF"/>
    <property type="match status" value="1"/>
</dbReference>
<dbReference type="Pfam" id="PF00990">
    <property type="entry name" value="GGDEF"/>
    <property type="match status" value="1"/>
</dbReference>
<dbReference type="Gene3D" id="3.40.190.10">
    <property type="entry name" value="Periplasmic binding protein-like II"/>
    <property type="match status" value="2"/>
</dbReference>
<dbReference type="InterPro" id="IPR029787">
    <property type="entry name" value="Nucleotide_cyclase"/>
</dbReference>
<dbReference type="CDD" id="cd01949">
    <property type="entry name" value="GGDEF"/>
    <property type="match status" value="1"/>
</dbReference>
<dbReference type="RefSeq" id="WP_044315088.1">
    <property type="nucleotide sequence ID" value="NZ_JXXD01000100.1"/>
</dbReference>
<protein>
    <recommendedName>
        <fullName evidence="3">diguanylate cyclase</fullName>
        <ecNumber evidence="3">2.7.7.65</ecNumber>
    </recommendedName>
</protein>
<dbReference type="CDD" id="cd13708">
    <property type="entry name" value="PBP2_BvgS_like_1"/>
    <property type="match status" value="1"/>
</dbReference>
<organism evidence="8 9">
    <name type="scientific">Stutzerimonas stutzeri</name>
    <name type="common">Pseudomonas stutzeri</name>
    <dbReference type="NCBI Taxonomy" id="316"/>
    <lineage>
        <taxon>Bacteria</taxon>
        <taxon>Pseudomonadati</taxon>
        <taxon>Pseudomonadota</taxon>
        <taxon>Gammaproteobacteria</taxon>
        <taxon>Pseudomonadales</taxon>
        <taxon>Pseudomonadaceae</taxon>
        <taxon>Stutzerimonas</taxon>
    </lineage>
</organism>
<evidence type="ECO:0000259" key="7">
    <source>
        <dbReference type="PROSITE" id="PS50887"/>
    </source>
</evidence>
<sequence>MTRFLCIALFALSGTVSASVDVTLDLSAVERDWLADNRSVSICVDPDWLPFEMLNARGEHEGIAADLLRLVAQRAGLQLDIVSTSDWGQSVAFSQAGRCQLLSFLNQTPARDAWLIFTQPLFTDANVVIAREDHPYVADLSALENATVALPSGTFIEESVRRDFPQLRVIITDTDTDTDAEALALVNERKADLTIRSLTVAAYTMRREGWFNLKIAGQLASLDNQFRIGVLKSEPVLRGILDKAIATITPWELNQIANRHAPIRIESGTDYRLVVQIVVVFSVMLLTSLYWIGRLRRLNEQLQIKSQTDALTGLANRAELDRRFARALEQARRYNRPLSIVMLDIDHFKSINDEFGHQTGDRVLKEFADLLVSGLRGSDAVGRWGGEEFLLLCPETNGQQALAFAERLCEQSRTSMFSTGRGQTLSAGVAELGPVDTADSLLRRADAALYRAKHEGRDRVRVCCHAPDAQAS</sequence>
<keyword evidence="6" id="KW-0732">Signal</keyword>
<dbReference type="SUPFAM" id="SSF53850">
    <property type="entry name" value="Periplasmic binding protein-like II"/>
    <property type="match status" value="1"/>
</dbReference>
<keyword evidence="5" id="KW-0812">Transmembrane</keyword>
<evidence type="ECO:0000256" key="2">
    <source>
        <dbReference type="ARBA" id="ARBA00004533"/>
    </source>
</evidence>
<evidence type="ECO:0000256" key="4">
    <source>
        <dbReference type="ARBA" id="ARBA00034247"/>
    </source>
</evidence>
<dbReference type="EC" id="2.7.7.65" evidence="3"/>
<dbReference type="GO" id="GO:0005886">
    <property type="term" value="C:plasma membrane"/>
    <property type="evidence" value="ECO:0007669"/>
    <property type="project" value="UniProtKB-SubCell"/>
</dbReference>
<evidence type="ECO:0000313" key="8">
    <source>
        <dbReference type="EMBL" id="KIZ35918.1"/>
    </source>
</evidence>
<proteinExistence type="predicted"/>
<evidence type="ECO:0000256" key="5">
    <source>
        <dbReference type="SAM" id="Phobius"/>
    </source>
</evidence>
<accession>A0A0D7E4Y2</accession>
<dbReference type="Proteomes" id="UP000032439">
    <property type="component" value="Unassembled WGS sequence"/>
</dbReference>
<reference evidence="8 9" key="1">
    <citation type="submission" date="2014-11" db="EMBL/GenBank/DDBJ databases">
        <title>Genomics and ecophysiology of heterotrophic nitrogen fixing bacteria isolated from estuarine surface water.</title>
        <authorList>
            <person name="Bentzon-Tilia M."/>
            <person name="Severin I."/>
            <person name="Hansen L.H."/>
            <person name="Riemann L."/>
        </authorList>
    </citation>
    <scope>NUCLEOTIDE SEQUENCE [LARGE SCALE GENOMIC DNA]</scope>
    <source>
        <strain evidence="8 9">BAL361</strain>
    </source>
</reference>
<keyword evidence="5" id="KW-0472">Membrane</keyword>
<dbReference type="AlphaFoldDB" id="A0A0D7E4Y2"/>
<feature type="domain" description="GGDEF" evidence="7">
    <location>
        <begin position="336"/>
        <end position="465"/>
    </location>
</feature>
<evidence type="ECO:0000313" key="9">
    <source>
        <dbReference type="Proteomes" id="UP000032439"/>
    </source>
</evidence>
<dbReference type="SUPFAM" id="SSF55073">
    <property type="entry name" value="Nucleotide cyclase"/>
    <property type="match status" value="1"/>
</dbReference>